<keyword evidence="2" id="KW-1185">Reference proteome</keyword>
<reference evidence="1 2" key="1">
    <citation type="submission" date="2018-12" db="EMBL/GenBank/DDBJ databases">
        <title>Bacillus ochoae sp. nov., Paenibacillus whitsoniae sp. nov., Paenibacillus spiritus sp. nov. Isolated from the Mars Exploration Rover during spacecraft assembly.</title>
        <authorList>
            <person name="Seuylemezian A."/>
            <person name="Vaishampayan P."/>
        </authorList>
    </citation>
    <scope>NUCLEOTIDE SEQUENCE [LARGE SCALE GENOMIC DNA]</scope>
    <source>
        <strain evidence="1 2">MER 54</strain>
    </source>
</reference>
<comment type="caution">
    <text evidence="1">The sequence shown here is derived from an EMBL/GenBank/DDBJ whole genome shotgun (WGS) entry which is preliminary data.</text>
</comment>
<dbReference type="Gene3D" id="3.20.20.80">
    <property type="entry name" value="Glycosidases"/>
    <property type="match status" value="1"/>
</dbReference>
<dbReference type="InterPro" id="IPR017853">
    <property type="entry name" value="GH"/>
</dbReference>
<evidence type="ECO:0000313" key="2">
    <source>
        <dbReference type="Proteomes" id="UP000276128"/>
    </source>
</evidence>
<dbReference type="EMBL" id="RXHU01000050">
    <property type="protein sequence ID" value="RTE08474.1"/>
    <property type="molecule type" value="Genomic_DNA"/>
</dbReference>
<dbReference type="SUPFAM" id="SSF51445">
    <property type="entry name" value="(Trans)glycosidases"/>
    <property type="match status" value="1"/>
</dbReference>
<evidence type="ECO:0000313" key="1">
    <source>
        <dbReference type="EMBL" id="RTE08474.1"/>
    </source>
</evidence>
<dbReference type="OrthoDB" id="151193at2"/>
<organism evidence="1 2">
    <name type="scientific">Paenibacillus whitsoniae</name>
    <dbReference type="NCBI Taxonomy" id="2496558"/>
    <lineage>
        <taxon>Bacteria</taxon>
        <taxon>Bacillati</taxon>
        <taxon>Bacillota</taxon>
        <taxon>Bacilli</taxon>
        <taxon>Bacillales</taxon>
        <taxon>Paenibacillaceae</taxon>
        <taxon>Paenibacillus</taxon>
    </lineage>
</organism>
<dbReference type="Proteomes" id="UP000276128">
    <property type="component" value="Unassembled WGS sequence"/>
</dbReference>
<sequence>MKLLPGFSSIIPDSLSLTYGSELGTFLLGENLAYLRECAQAAEKLCADHGNLVFIVGCELPLFMKGLIAGETALDRLQTMFKPWRLIMSTIRIGSFHKRLNAFLGAATAEIRRHVHGPLTYASGSWENVDWTPFDFVGLDYYRDKINRRFFRDKLRKIVSGSGKPVVVTEFGCCTYHGASDKGGYGWAVIDQSSEPHRLKSGIVRDEEEQVTYMTELLDIFNEENVAGAFWFTFVMPLYPYTEESAYNLDTASYSVIASLPEGTGRTYPGLPWEPKKAFHALAAYYGNT</sequence>
<gene>
    <name evidence="1" type="ORF">EJQ19_17425</name>
</gene>
<dbReference type="AlphaFoldDB" id="A0A3S0ANG7"/>
<protein>
    <submittedName>
        <fullName evidence="1">Abortive infection protein</fullName>
    </submittedName>
</protein>
<dbReference type="RefSeq" id="WP_126142513.1">
    <property type="nucleotide sequence ID" value="NZ_RXHU01000050.1"/>
</dbReference>
<proteinExistence type="predicted"/>
<name>A0A3S0ANG7_9BACL</name>
<accession>A0A3S0ANG7</accession>